<sequence length="707" mass="78320">MPPKGKKGGGKDHSKRGEEERQDPLQAVLFCDAYETRFNPFTIEQPRCLLPLASTPLIEYTLEFLASVGVEEVYLYCGNHTDIVEEYLQDSKWTSNTSPFYLQVIRSNSRSIGDCMRDLMSKDLIVGDFISIYGDVVANISLEPALAAHRARREKDKKAIMTMVLREAGEVHRTKAQHIQPTFVLDSTTGRCVHYEQIRYGQNAALDIPSEVLTDCNELEIRADLVDCGIDICTPEVLAQYQDNFDWQLPRIGFLRGVLKDFETFQLTIHTHVTSEGYAARVRNLQAYNAISKDVMSRWAYPIAPDTNLLSGQSFQLYKGHMYREDGVVLSRSSVVGPRTALGKATSVGEHTTITNSIVGRRCVIGKRVKIDGAYIWDDVCIGDDTVINTAVIANEASIAKKCTIEPGALLSYGVKIGAGTTVTGNRRVSKLKRKRGVGKEQTVQAQNDAAIVGEDGVGYHLEIDEDEEEIAEALLLGMQNVDLTVDDISTFDSDEEEDDDVSSLQHTRTGSHSHRSDSFASVDSDASGMGSKAAADFNREAVNSLFDDLRLGSEPHTMQLELKALRLQSNATDKQVQKAVASAFSKWAANLVESGKSAKDAVAALIPGYSQLVSSCVSTEEEQADFLLFLQTDLTHRNQGEKILLHLTTMMIQEDLVEADGIEQWWEDARSSATERLQIVRKDTQKLVEFMTAEDDDESGEDSDDE</sequence>
<dbReference type="OMA" id="LAQSCKI"/>
<organism evidence="13 14">
    <name type="scientific">Dothistroma septosporum (strain NZE10 / CBS 128990)</name>
    <name type="common">Red band needle blight fungus</name>
    <name type="synonym">Mycosphaerella pini</name>
    <dbReference type="NCBI Taxonomy" id="675120"/>
    <lineage>
        <taxon>Eukaryota</taxon>
        <taxon>Fungi</taxon>
        <taxon>Dikarya</taxon>
        <taxon>Ascomycota</taxon>
        <taxon>Pezizomycotina</taxon>
        <taxon>Dothideomycetes</taxon>
        <taxon>Dothideomycetidae</taxon>
        <taxon>Mycosphaerellales</taxon>
        <taxon>Mycosphaerellaceae</taxon>
        <taxon>Dothistroma</taxon>
    </lineage>
</organism>
<dbReference type="Gene3D" id="1.25.40.180">
    <property type="match status" value="1"/>
</dbReference>
<dbReference type="GO" id="GO:0005829">
    <property type="term" value="C:cytosol"/>
    <property type="evidence" value="ECO:0007669"/>
    <property type="project" value="UniProtKB-SubCell"/>
</dbReference>
<comment type="subcellular location">
    <subcellularLocation>
        <location evidence="1">Cytoplasm</location>
        <location evidence="1">Cytosol</location>
    </subcellularLocation>
</comment>
<dbReference type="eggNOG" id="KOG1461">
    <property type="taxonomic scope" value="Eukaryota"/>
</dbReference>
<evidence type="ECO:0000256" key="10">
    <source>
        <dbReference type="ARBA" id="ARBA00046432"/>
    </source>
</evidence>
<dbReference type="Gene3D" id="3.90.550.10">
    <property type="entry name" value="Spore Coat Polysaccharide Biosynthesis Protein SpsA, Chain A"/>
    <property type="match status" value="1"/>
</dbReference>
<dbReference type="InterPro" id="IPR003307">
    <property type="entry name" value="W2_domain"/>
</dbReference>
<dbReference type="GO" id="GO:0005851">
    <property type="term" value="C:eukaryotic translation initiation factor 2B complex"/>
    <property type="evidence" value="ECO:0007669"/>
    <property type="project" value="EnsemblFungi"/>
</dbReference>
<dbReference type="HOGENOM" id="CLU_012507_1_0_1"/>
<dbReference type="Pfam" id="PF25084">
    <property type="entry name" value="LbH_EIF2B"/>
    <property type="match status" value="1"/>
</dbReference>
<evidence type="ECO:0000313" key="13">
    <source>
        <dbReference type="EMBL" id="EME42374.1"/>
    </source>
</evidence>
<dbReference type="InterPro" id="IPR051956">
    <property type="entry name" value="eIF2B_epsilon"/>
</dbReference>
<evidence type="ECO:0000256" key="5">
    <source>
        <dbReference type="ARBA" id="ARBA00022540"/>
    </source>
</evidence>
<comment type="subunit">
    <text evidence="10">Component of the translation initiation factor 2B (eIF2B) complex which is a heterodecamer of two sets of five different subunits: alpha, beta, gamma, delta and epsilon. Subunits alpha, beta and delta comprise a regulatory subcomplex and subunits epsilon and gamma comprise a catalytic subcomplex. Within the complex, the hexameric regulatory complex resides at the center, with the two heterodimeric catalytic subcomplexes bound on opposite sides.</text>
</comment>
<reference evidence="14" key="1">
    <citation type="journal article" date="2012" name="PLoS Genet.">
        <title>The genomes of the fungal plant pathogens Cladosporium fulvum and Dothistroma septosporum reveal adaptation to different hosts and lifestyles but also signatures of common ancestry.</title>
        <authorList>
            <person name="de Wit P.J.G.M."/>
            <person name="van der Burgt A."/>
            <person name="Oekmen B."/>
            <person name="Stergiopoulos I."/>
            <person name="Abd-Elsalam K.A."/>
            <person name="Aerts A.L."/>
            <person name="Bahkali A.H."/>
            <person name="Beenen H.G."/>
            <person name="Chettri P."/>
            <person name="Cox M.P."/>
            <person name="Datema E."/>
            <person name="de Vries R.P."/>
            <person name="Dhillon B."/>
            <person name="Ganley A.R."/>
            <person name="Griffiths S.A."/>
            <person name="Guo Y."/>
            <person name="Hamelin R.C."/>
            <person name="Henrissat B."/>
            <person name="Kabir M.S."/>
            <person name="Jashni M.K."/>
            <person name="Kema G."/>
            <person name="Klaubauf S."/>
            <person name="Lapidus A."/>
            <person name="Levasseur A."/>
            <person name="Lindquist E."/>
            <person name="Mehrabi R."/>
            <person name="Ohm R.A."/>
            <person name="Owen T.J."/>
            <person name="Salamov A."/>
            <person name="Schwelm A."/>
            <person name="Schijlen E."/>
            <person name="Sun H."/>
            <person name="van den Burg H.A."/>
            <person name="van Ham R.C.H.J."/>
            <person name="Zhang S."/>
            <person name="Goodwin S.B."/>
            <person name="Grigoriev I.V."/>
            <person name="Collemare J."/>
            <person name="Bradshaw R.E."/>
        </authorList>
    </citation>
    <scope>NUCLEOTIDE SEQUENCE [LARGE SCALE GENOMIC DNA]</scope>
    <source>
        <strain evidence="14">NZE10 / CBS 128990</strain>
    </source>
</reference>
<evidence type="ECO:0000259" key="12">
    <source>
        <dbReference type="PROSITE" id="PS51363"/>
    </source>
</evidence>
<dbReference type="InterPro" id="IPR056764">
    <property type="entry name" value="LbH_EIF2B3/5"/>
</dbReference>
<dbReference type="Proteomes" id="UP000016933">
    <property type="component" value="Unassembled WGS sequence"/>
</dbReference>
<dbReference type="PANTHER" id="PTHR45887:SF1">
    <property type="entry name" value="TRANSLATION INITIATION FACTOR EIF-2B SUBUNIT EPSILON"/>
    <property type="match status" value="1"/>
</dbReference>
<keyword evidence="14" id="KW-1185">Reference proteome</keyword>
<dbReference type="OrthoDB" id="424572at2759"/>
<feature type="compositionally biased region" description="Basic and acidic residues" evidence="11">
    <location>
        <begin position="9"/>
        <end position="21"/>
    </location>
</feature>
<dbReference type="InterPro" id="IPR005835">
    <property type="entry name" value="NTP_transferase_dom"/>
</dbReference>
<dbReference type="Gene3D" id="2.160.10.10">
    <property type="entry name" value="Hexapeptide repeat proteins"/>
    <property type="match status" value="1"/>
</dbReference>
<keyword evidence="5" id="KW-0648">Protein biosynthesis</keyword>
<reference evidence="13 14" key="2">
    <citation type="journal article" date="2012" name="PLoS Pathog.">
        <title>Diverse lifestyles and strategies of plant pathogenesis encoded in the genomes of eighteen Dothideomycetes fungi.</title>
        <authorList>
            <person name="Ohm R.A."/>
            <person name="Feau N."/>
            <person name="Henrissat B."/>
            <person name="Schoch C.L."/>
            <person name="Horwitz B.A."/>
            <person name="Barry K.W."/>
            <person name="Condon B.J."/>
            <person name="Copeland A.C."/>
            <person name="Dhillon B."/>
            <person name="Glaser F."/>
            <person name="Hesse C.N."/>
            <person name="Kosti I."/>
            <person name="LaButti K."/>
            <person name="Lindquist E.A."/>
            <person name="Lucas S."/>
            <person name="Salamov A.A."/>
            <person name="Bradshaw R.E."/>
            <person name="Ciuffetti L."/>
            <person name="Hamelin R.C."/>
            <person name="Kema G.H.J."/>
            <person name="Lawrence C."/>
            <person name="Scott J.A."/>
            <person name="Spatafora J.W."/>
            <person name="Turgeon B.G."/>
            <person name="de Wit P.J.G.M."/>
            <person name="Zhong S."/>
            <person name="Goodwin S.B."/>
            <person name="Grigoriev I.V."/>
        </authorList>
    </citation>
    <scope>NUCLEOTIDE SEQUENCE [LARGE SCALE GENOMIC DNA]</scope>
    <source>
        <strain evidence="14">NZE10 / CBS 128990</strain>
    </source>
</reference>
<dbReference type="InterPro" id="IPR044123">
    <property type="entry name" value="W2_eIF2B_epsilon"/>
</dbReference>
<dbReference type="InterPro" id="IPR016024">
    <property type="entry name" value="ARM-type_fold"/>
</dbReference>
<feature type="domain" description="W2" evidence="12">
    <location>
        <begin position="524"/>
        <end position="702"/>
    </location>
</feature>
<dbReference type="SUPFAM" id="SSF53448">
    <property type="entry name" value="Nucleotide-diphospho-sugar transferases"/>
    <property type="match status" value="1"/>
</dbReference>
<proteinExistence type="inferred from homology"/>
<keyword evidence="5" id="KW-0396">Initiation factor</keyword>
<evidence type="ECO:0000256" key="4">
    <source>
        <dbReference type="ARBA" id="ARBA00022490"/>
    </source>
</evidence>
<comment type="similarity">
    <text evidence="2">Belongs to the eIF-2B gamma/epsilon subunits family.</text>
</comment>
<dbReference type="PANTHER" id="PTHR45887">
    <property type="entry name" value="TRANSLATION INITIATION FACTOR EIF-2B SUBUNIT EPSILON"/>
    <property type="match status" value="1"/>
</dbReference>
<name>N1PJS7_DOTSN</name>
<evidence type="ECO:0000256" key="3">
    <source>
        <dbReference type="ARBA" id="ARBA00018601"/>
    </source>
</evidence>
<dbReference type="Pfam" id="PF00483">
    <property type="entry name" value="NTP_transferase"/>
    <property type="match status" value="1"/>
</dbReference>
<dbReference type="GO" id="GO:0005085">
    <property type="term" value="F:guanyl-nucleotide exchange factor activity"/>
    <property type="evidence" value="ECO:0007669"/>
    <property type="project" value="EnsemblFungi"/>
</dbReference>
<evidence type="ECO:0000256" key="8">
    <source>
        <dbReference type="ARBA" id="ARBA00044144"/>
    </source>
</evidence>
<dbReference type="AlphaFoldDB" id="N1PJS7"/>
<evidence type="ECO:0000313" key="14">
    <source>
        <dbReference type="Proteomes" id="UP000016933"/>
    </source>
</evidence>
<evidence type="ECO:0000256" key="2">
    <source>
        <dbReference type="ARBA" id="ARBA00007878"/>
    </source>
</evidence>
<dbReference type="EMBL" id="KB446541">
    <property type="protein sequence ID" value="EME42374.1"/>
    <property type="molecule type" value="Genomic_DNA"/>
</dbReference>
<evidence type="ECO:0000256" key="1">
    <source>
        <dbReference type="ARBA" id="ARBA00004514"/>
    </source>
</evidence>
<dbReference type="GO" id="GO:0031369">
    <property type="term" value="F:translation initiation factor binding"/>
    <property type="evidence" value="ECO:0007669"/>
    <property type="project" value="InterPro"/>
</dbReference>
<dbReference type="Pfam" id="PF02020">
    <property type="entry name" value="W2"/>
    <property type="match status" value="1"/>
</dbReference>
<evidence type="ECO:0000256" key="9">
    <source>
        <dbReference type="ARBA" id="ARBA00044345"/>
    </source>
</evidence>
<dbReference type="GO" id="GO:0002183">
    <property type="term" value="P:cytoplasmic translational initiation"/>
    <property type="evidence" value="ECO:0007669"/>
    <property type="project" value="EnsemblFungi"/>
</dbReference>
<dbReference type="PROSITE" id="PS51363">
    <property type="entry name" value="W2"/>
    <property type="match status" value="1"/>
</dbReference>
<accession>N1PJS7</accession>
<feature type="region of interest" description="Disordered" evidence="11">
    <location>
        <begin position="494"/>
        <end position="526"/>
    </location>
</feature>
<dbReference type="GO" id="GO:0006446">
    <property type="term" value="P:regulation of translational initiation"/>
    <property type="evidence" value="ECO:0007669"/>
    <property type="project" value="EnsemblFungi"/>
</dbReference>
<feature type="region of interest" description="Disordered" evidence="11">
    <location>
        <begin position="1"/>
        <end position="21"/>
    </location>
</feature>
<dbReference type="CDD" id="cd04197">
    <property type="entry name" value="eIF-2B_epsilon_N"/>
    <property type="match status" value="1"/>
</dbReference>
<dbReference type="InterPro" id="IPR035543">
    <property type="entry name" value="eIF-2B_epsilon_N"/>
</dbReference>
<evidence type="ECO:0000256" key="7">
    <source>
        <dbReference type="ARBA" id="ARBA00031190"/>
    </source>
</evidence>
<evidence type="ECO:0000256" key="11">
    <source>
        <dbReference type="SAM" id="MobiDB-lite"/>
    </source>
</evidence>
<dbReference type="CDD" id="cd05787">
    <property type="entry name" value="LbH_eIF2B_epsilon"/>
    <property type="match status" value="1"/>
</dbReference>
<keyword evidence="4" id="KW-0963">Cytoplasm</keyword>
<dbReference type="STRING" id="675120.N1PJS7"/>
<dbReference type="FunFam" id="3.90.550.10:FF:000066">
    <property type="entry name" value="Translation initiation factor eIF-2B subunit epsilon"/>
    <property type="match status" value="1"/>
</dbReference>
<dbReference type="SUPFAM" id="SSF48371">
    <property type="entry name" value="ARM repeat"/>
    <property type="match status" value="1"/>
</dbReference>
<protein>
    <recommendedName>
        <fullName evidence="3">Mannose-1-phosphate guanyltransferase</fullName>
    </recommendedName>
    <alternativeName>
        <fullName evidence="7">GDP-mannose pyrophosphorylase</fullName>
    </alternativeName>
    <alternativeName>
        <fullName evidence="6">GTP-mannose-1-phosphate guanylyltransferase</fullName>
    </alternativeName>
    <alternativeName>
        <fullName evidence="8">Translation initiation factor eIF2B subunit epsilon</fullName>
    </alternativeName>
    <alternativeName>
        <fullName evidence="9">eIF2B GDP-GTP exchange factor subunit epsilon</fullName>
    </alternativeName>
</protein>
<dbReference type="CDD" id="cd11558">
    <property type="entry name" value="W2_eIF2B_epsilon"/>
    <property type="match status" value="1"/>
</dbReference>
<dbReference type="InterPro" id="IPR029044">
    <property type="entry name" value="Nucleotide-diphossugar_trans"/>
</dbReference>
<dbReference type="GO" id="GO:0003743">
    <property type="term" value="F:translation initiation factor activity"/>
    <property type="evidence" value="ECO:0007669"/>
    <property type="project" value="EnsemblFungi"/>
</dbReference>
<gene>
    <name evidence="13" type="ORF">DOTSEDRAFT_73260</name>
</gene>
<evidence type="ECO:0000256" key="6">
    <source>
        <dbReference type="ARBA" id="ARBA00030179"/>
    </source>
</evidence>